<evidence type="ECO:0000313" key="2">
    <source>
        <dbReference type="EMBL" id="KAJ4193281.1"/>
    </source>
</evidence>
<dbReference type="Proteomes" id="UP001152087">
    <property type="component" value="Unassembled WGS sequence"/>
</dbReference>
<dbReference type="EMBL" id="JAOQAV010000006">
    <property type="protein sequence ID" value="KAJ4193281.1"/>
    <property type="molecule type" value="Genomic_DNA"/>
</dbReference>
<feature type="region of interest" description="Disordered" evidence="1">
    <location>
        <begin position="64"/>
        <end position="105"/>
    </location>
</feature>
<comment type="caution">
    <text evidence="2">The sequence shown here is derived from an EMBL/GenBank/DDBJ whole genome shotgun (WGS) entry which is preliminary data.</text>
</comment>
<evidence type="ECO:0000256" key="1">
    <source>
        <dbReference type="SAM" id="MobiDB-lite"/>
    </source>
</evidence>
<sequence>MVCYILLISIRDGFTALDWTALGATVVPRPECPRGPRTFVLKSSPIPPFRLEQHGYGLNDMARSKSRLTPAARKPVDRLQPITSDRNGASSSRSVSHHAVNGHLP</sequence>
<accession>A0A9W8RB36</accession>
<reference evidence="2" key="1">
    <citation type="submission" date="2022-09" db="EMBL/GenBank/DDBJ databases">
        <title>Fusarium specimens isolated from Avocado Roots.</title>
        <authorList>
            <person name="Stajich J."/>
            <person name="Roper C."/>
            <person name="Heimlech-Rivalta G."/>
        </authorList>
    </citation>
    <scope>NUCLEOTIDE SEQUENCE</scope>
    <source>
        <strain evidence="2">A02</strain>
    </source>
</reference>
<dbReference type="AlphaFoldDB" id="A0A9W8RB36"/>
<evidence type="ECO:0000313" key="3">
    <source>
        <dbReference type="Proteomes" id="UP001152087"/>
    </source>
</evidence>
<name>A0A9W8RB36_9HYPO</name>
<organism evidence="2 3">
    <name type="scientific">Fusarium falciforme</name>
    <dbReference type="NCBI Taxonomy" id="195108"/>
    <lineage>
        <taxon>Eukaryota</taxon>
        <taxon>Fungi</taxon>
        <taxon>Dikarya</taxon>
        <taxon>Ascomycota</taxon>
        <taxon>Pezizomycotina</taxon>
        <taxon>Sordariomycetes</taxon>
        <taxon>Hypocreomycetidae</taxon>
        <taxon>Hypocreales</taxon>
        <taxon>Nectriaceae</taxon>
        <taxon>Fusarium</taxon>
        <taxon>Fusarium solani species complex</taxon>
    </lineage>
</organism>
<protein>
    <submittedName>
        <fullName evidence="2">Uncharacterized protein</fullName>
    </submittedName>
</protein>
<gene>
    <name evidence="2" type="ORF">NW755_003278</name>
</gene>
<feature type="compositionally biased region" description="Low complexity" evidence="1">
    <location>
        <begin position="84"/>
        <end position="105"/>
    </location>
</feature>
<proteinExistence type="predicted"/>
<keyword evidence="3" id="KW-1185">Reference proteome</keyword>